<dbReference type="AlphaFoldDB" id="A0A5B7J3V3"/>
<sequence length="50" mass="5114">MYRTGASLSTVCTGPVVTCSPTLTTTTENWCGCPGRPGRSSPARPGTTPV</sequence>
<evidence type="ECO:0000313" key="2">
    <source>
        <dbReference type="Proteomes" id="UP000324222"/>
    </source>
</evidence>
<name>A0A5B7J3V3_PORTR</name>
<dbReference type="EMBL" id="VSRR010085817">
    <property type="protein sequence ID" value="MPC90862.1"/>
    <property type="molecule type" value="Genomic_DNA"/>
</dbReference>
<reference evidence="1 2" key="1">
    <citation type="submission" date="2019-05" db="EMBL/GenBank/DDBJ databases">
        <title>Another draft genome of Portunus trituberculatus and its Hox gene families provides insights of decapod evolution.</title>
        <authorList>
            <person name="Jeong J.-H."/>
            <person name="Song I."/>
            <person name="Kim S."/>
            <person name="Choi T."/>
            <person name="Kim D."/>
            <person name="Ryu S."/>
            <person name="Kim W."/>
        </authorList>
    </citation>
    <scope>NUCLEOTIDE SEQUENCE [LARGE SCALE GENOMIC DNA]</scope>
    <source>
        <tissue evidence="1">Muscle</tissue>
    </source>
</reference>
<protein>
    <submittedName>
        <fullName evidence="1">Uncharacterized protein</fullName>
    </submittedName>
</protein>
<keyword evidence="2" id="KW-1185">Reference proteome</keyword>
<gene>
    <name evidence="1" type="ORF">E2C01_085865</name>
</gene>
<evidence type="ECO:0000313" key="1">
    <source>
        <dbReference type="EMBL" id="MPC90862.1"/>
    </source>
</evidence>
<comment type="caution">
    <text evidence="1">The sequence shown here is derived from an EMBL/GenBank/DDBJ whole genome shotgun (WGS) entry which is preliminary data.</text>
</comment>
<proteinExistence type="predicted"/>
<accession>A0A5B7J3V3</accession>
<dbReference type="Proteomes" id="UP000324222">
    <property type="component" value="Unassembled WGS sequence"/>
</dbReference>
<organism evidence="1 2">
    <name type="scientific">Portunus trituberculatus</name>
    <name type="common">Swimming crab</name>
    <name type="synonym">Neptunus trituberculatus</name>
    <dbReference type="NCBI Taxonomy" id="210409"/>
    <lineage>
        <taxon>Eukaryota</taxon>
        <taxon>Metazoa</taxon>
        <taxon>Ecdysozoa</taxon>
        <taxon>Arthropoda</taxon>
        <taxon>Crustacea</taxon>
        <taxon>Multicrustacea</taxon>
        <taxon>Malacostraca</taxon>
        <taxon>Eumalacostraca</taxon>
        <taxon>Eucarida</taxon>
        <taxon>Decapoda</taxon>
        <taxon>Pleocyemata</taxon>
        <taxon>Brachyura</taxon>
        <taxon>Eubrachyura</taxon>
        <taxon>Portunoidea</taxon>
        <taxon>Portunidae</taxon>
        <taxon>Portuninae</taxon>
        <taxon>Portunus</taxon>
    </lineage>
</organism>